<keyword evidence="4" id="KW-1185">Reference proteome</keyword>
<dbReference type="CDD" id="cd03443">
    <property type="entry name" value="PaaI_thioesterase"/>
    <property type="match status" value="1"/>
</dbReference>
<dbReference type="EMBL" id="CP065383">
    <property type="protein sequence ID" value="QPM67344.1"/>
    <property type="molecule type" value="Genomic_DNA"/>
</dbReference>
<dbReference type="Proteomes" id="UP000594463">
    <property type="component" value="Chromosome"/>
</dbReference>
<dbReference type="SUPFAM" id="SSF54637">
    <property type="entry name" value="Thioesterase/thiol ester dehydrase-isomerase"/>
    <property type="match status" value="1"/>
</dbReference>
<dbReference type="NCBIfam" id="TIGR00369">
    <property type="entry name" value="unchar_dom_1"/>
    <property type="match status" value="1"/>
</dbReference>
<reference evidence="3 4" key="1">
    <citation type="journal article" date="2021" name="Nat. Commun.">
        <title>Isolation of a member of the candidate phylum Atribacteria reveals a unique cell membrane structure.</title>
        <authorList>
            <person name="Taiki K."/>
            <person name="Nobu M.K."/>
            <person name="Kusada H."/>
            <person name="Meng X.-Y."/>
            <person name="Hosoki N."/>
            <person name="Uematsu K."/>
            <person name="Yoshioka H."/>
            <person name="Kamagata Y."/>
            <person name="Tamaki H."/>
        </authorList>
    </citation>
    <scope>NUCLEOTIDE SEQUENCE [LARGE SCALE GENOMIC DNA]</scope>
    <source>
        <strain evidence="3 4">RT761</strain>
    </source>
</reference>
<name>A0A7T1AK11_ATRLM</name>
<dbReference type="GO" id="GO:0016289">
    <property type="term" value="F:acyl-CoA hydrolase activity"/>
    <property type="evidence" value="ECO:0007669"/>
    <property type="project" value="UniProtKB-ARBA"/>
</dbReference>
<dbReference type="Pfam" id="PF03061">
    <property type="entry name" value="4HBT"/>
    <property type="match status" value="1"/>
</dbReference>
<dbReference type="PANTHER" id="PTHR47260">
    <property type="entry name" value="UPF0644 PROTEIN PB2B4.06"/>
    <property type="match status" value="1"/>
</dbReference>
<sequence>MDFPDTHHCFLCGDKNPIGFKLKFKEDKGDTISETTIPFQYQGFDGVVHGGIVATFLDEIMAQAVKKSGQKAMTGTLTVKYRKPCRTDEKIQIRGRIVEINGRIIKAQGEIIQDQEIVAEGEGIFVVPRQV</sequence>
<dbReference type="RefSeq" id="WP_218112552.1">
    <property type="nucleotide sequence ID" value="NZ_CP065383.1"/>
</dbReference>
<dbReference type="KEGG" id="alam:RT761_00547"/>
<dbReference type="InterPro" id="IPR052061">
    <property type="entry name" value="PTE-AB_protein"/>
</dbReference>
<dbReference type="InterPro" id="IPR003736">
    <property type="entry name" value="PAAI_dom"/>
</dbReference>
<feature type="domain" description="Thioesterase" evidence="2">
    <location>
        <begin position="46"/>
        <end position="117"/>
    </location>
</feature>
<organism evidence="3 4">
    <name type="scientific">Atribacter laminatus</name>
    <dbReference type="NCBI Taxonomy" id="2847778"/>
    <lineage>
        <taxon>Bacteria</taxon>
        <taxon>Pseudomonadati</taxon>
        <taxon>Atribacterota</taxon>
        <taxon>Atribacteria</taxon>
        <taxon>Atribacterales</taxon>
        <taxon>Atribacteraceae</taxon>
        <taxon>Atribacter</taxon>
    </lineage>
</organism>
<proteinExistence type="predicted"/>
<evidence type="ECO:0000256" key="1">
    <source>
        <dbReference type="ARBA" id="ARBA00022801"/>
    </source>
</evidence>
<dbReference type="Gene3D" id="3.10.129.10">
    <property type="entry name" value="Hotdog Thioesterase"/>
    <property type="match status" value="1"/>
</dbReference>
<evidence type="ECO:0000313" key="3">
    <source>
        <dbReference type="EMBL" id="QPM67344.1"/>
    </source>
</evidence>
<keyword evidence="1" id="KW-0378">Hydrolase</keyword>
<dbReference type="AlphaFoldDB" id="A0A7T1AK11"/>
<dbReference type="PANTHER" id="PTHR47260:SF6">
    <property type="entry name" value="THIOESTERASE DOMAIN-CONTAINING PROTEIN"/>
    <property type="match status" value="1"/>
</dbReference>
<dbReference type="InterPro" id="IPR006683">
    <property type="entry name" value="Thioestr_dom"/>
</dbReference>
<evidence type="ECO:0000313" key="4">
    <source>
        <dbReference type="Proteomes" id="UP000594463"/>
    </source>
</evidence>
<dbReference type="InterPro" id="IPR029069">
    <property type="entry name" value="HotDog_dom_sf"/>
</dbReference>
<gene>
    <name evidence="3" type="ORF">RT761_00547</name>
</gene>
<evidence type="ECO:0000259" key="2">
    <source>
        <dbReference type="Pfam" id="PF03061"/>
    </source>
</evidence>
<protein>
    <recommendedName>
        <fullName evidence="2">Thioesterase domain-containing protein</fullName>
    </recommendedName>
</protein>
<accession>A0A7T1AK11</accession>